<proteinExistence type="predicted"/>
<reference evidence="2" key="1">
    <citation type="submission" date="2023-01" db="EMBL/GenBank/DDBJ databases">
        <title>Genome assembly of the deep-sea coral Lophelia pertusa.</title>
        <authorList>
            <person name="Herrera S."/>
            <person name="Cordes E."/>
        </authorList>
    </citation>
    <scope>NUCLEOTIDE SEQUENCE</scope>
    <source>
        <strain evidence="2">USNM1676648</strain>
        <tissue evidence="2">Polyp</tissue>
    </source>
</reference>
<name>A0A9W9ZPA5_9CNID</name>
<dbReference type="EMBL" id="MU825881">
    <property type="protein sequence ID" value="KAJ7385277.1"/>
    <property type="molecule type" value="Genomic_DNA"/>
</dbReference>
<evidence type="ECO:0000313" key="3">
    <source>
        <dbReference type="Proteomes" id="UP001163046"/>
    </source>
</evidence>
<accession>A0A9W9ZPA5</accession>
<dbReference type="AlphaFoldDB" id="A0A9W9ZPA5"/>
<keyword evidence="3" id="KW-1185">Reference proteome</keyword>
<organism evidence="2 3">
    <name type="scientific">Desmophyllum pertusum</name>
    <dbReference type="NCBI Taxonomy" id="174260"/>
    <lineage>
        <taxon>Eukaryota</taxon>
        <taxon>Metazoa</taxon>
        <taxon>Cnidaria</taxon>
        <taxon>Anthozoa</taxon>
        <taxon>Hexacorallia</taxon>
        <taxon>Scleractinia</taxon>
        <taxon>Caryophylliina</taxon>
        <taxon>Caryophylliidae</taxon>
        <taxon>Desmophyllum</taxon>
    </lineage>
</organism>
<gene>
    <name evidence="2" type="ORF">OS493_016348</name>
</gene>
<comment type="caution">
    <text evidence="2">The sequence shown here is derived from an EMBL/GenBank/DDBJ whole genome shotgun (WGS) entry which is preliminary data.</text>
</comment>
<sequence length="87" mass="9373">MSNGKTAHDDFAFIPGAVSYTENNYNEPKDVPRKQRTTELQQTPEDPAEERLTSFRELLSNFAATTTAHGVGKIAGASSLPDACCGV</sequence>
<feature type="region of interest" description="Disordered" evidence="1">
    <location>
        <begin position="22"/>
        <end position="50"/>
    </location>
</feature>
<evidence type="ECO:0000313" key="2">
    <source>
        <dbReference type="EMBL" id="KAJ7385277.1"/>
    </source>
</evidence>
<feature type="compositionally biased region" description="Basic and acidic residues" evidence="1">
    <location>
        <begin position="27"/>
        <end position="37"/>
    </location>
</feature>
<dbReference type="Proteomes" id="UP001163046">
    <property type="component" value="Unassembled WGS sequence"/>
</dbReference>
<protein>
    <submittedName>
        <fullName evidence="2">Uncharacterized protein</fullName>
    </submittedName>
</protein>
<evidence type="ECO:0000256" key="1">
    <source>
        <dbReference type="SAM" id="MobiDB-lite"/>
    </source>
</evidence>